<dbReference type="Proteomes" id="UP000044841">
    <property type="component" value="Unassembled WGS sequence"/>
</dbReference>
<dbReference type="EMBL" id="CYGV01001733">
    <property type="protein sequence ID" value="CUA76818.1"/>
    <property type="molecule type" value="Genomic_DNA"/>
</dbReference>
<dbReference type="FunFam" id="3.40.50.360:FF:000001">
    <property type="entry name" value="NAD(P)H dehydrogenase (Quinone) FQR1-like"/>
    <property type="match status" value="1"/>
</dbReference>
<organism evidence="3 4">
    <name type="scientific">Rhizoctonia solani</name>
    <dbReference type="NCBI Taxonomy" id="456999"/>
    <lineage>
        <taxon>Eukaryota</taxon>
        <taxon>Fungi</taxon>
        <taxon>Dikarya</taxon>
        <taxon>Basidiomycota</taxon>
        <taxon>Agaricomycotina</taxon>
        <taxon>Agaricomycetes</taxon>
        <taxon>Cantharellales</taxon>
        <taxon>Ceratobasidiaceae</taxon>
        <taxon>Rhizoctonia</taxon>
    </lineage>
</organism>
<proteinExistence type="inferred from homology"/>
<keyword evidence="4" id="KW-1185">Reference proteome</keyword>
<accession>A0A0K6GDX6</accession>
<reference evidence="3 4" key="1">
    <citation type="submission" date="2015-07" db="EMBL/GenBank/DDBJ databases">
        <authorList>
            <person name="Noorani M."/>
        </authorList>
    </citation>
    <scope>NUCLEOTIDE SEQUENCE [LARGE SCALE GENOMIC DNA]</scope>
    <source>
        <strain evidence="3">BBA 69670</strain>
    </source>
</reference>
<feature type="domain" description="Flavodoxin-like" evidence="2">
    <location>
        <begin position="5"/>
        <end position="192"/>
    </location>
</feature>
<evidence type="ECO:0000259" key="2">
    <source>
        <dbReference type="PROSITE" id="PS50902"/>
    </source>
</evidence>
<dbReference type="NCBIfam" id="TIGR01755">
    <property type="entry name" value="flav_wrbA"/>
    <property type="match status" value="1"/>
</dbReference>
<protein>
    <submittedName>
        <fullName evidence="3">Flavoprotein-like protein YCP4</fullName>
    </submittedName>
</protein>
<name>A0A0K6GDX6_9AGAM</name>
<comment type="similarity">
    <text evidence="1">Belongs to the WrbA family.</text>
</comment>
<dbReference type="InterPro" id="IPR008254">
    <property type="entry name" value="Flavodoxin/NO_synth"/>
</dbReference>
<dbReference type="PANTHER" id="PTHR30546:SF23">
    <property type="entry name" value="FLAVOPROTEIN-LIKE PROTEIN YCP4-RELATED"/>
    <property type="match status" value="1"/>
</dbReference>
<dbReference type="NCBIfam" id="NF002999">
    <property type="entry name" value="PRK03767.1"/>
    <property type="match status" value="1"/>
</dbReference>
<dbReference type="InterPro" id="IPR005025">
    <property type="entry name" value="FMN_Rdtase-like_dom"/>
</dbReference>
<evidence type="ECO:0000313" key="4">
    <source>
        <dbReference type="Proteomes" id="UP000044841"/>
    </source>
</evidence>
<dbReference type="PROSITE" id="PS50902">
    <property type="entry name" value="FLAVODOXIN_LIKE"/>
    <property type="match status" value="1"/>
</dbReference>
<dbReference type="Gene3D" id="3.40.50.360">
    <property type="match status" value="1"/>
</dbReference>
<sequence>MTVKIAVIYYSLYGHIANLAQSTKKGAESEGVEVTLFQVPETLSPEVLTKLGAPPRNPDIPTITAEDTKQFDGFAFGIPTRYGRAPAQISAFFDTTGSLWFTQALHGKFATVFVSTGTQHGGQETTTLTTMPFFAHHGINYVPIGYKSPLLGDMSSVFAGGPFGSATMAGSDGSRRATSNELSVAEYQGKHFAEVVKNYERGKAAALTPVKATKPPRKGFFAKLLK</sequence>
<gene>
    <name evidence="3" type="ORF">RSOLAG22IIIB_02294</name>
</gene>
<dbReference type="SUPFAM" id="SSF52218">
    <property type="entry name" value="Flavoproteins"/>
    <property type="match status" value="1"/>
</dbReference>
<dbReference type="PANTHER" id="PTHR30546">
    <property type="entry name" value="FLAVODOXIN-RELATED PROTEIN WRBA-RELATED"/>
    <property type="match status" value="1"/>
</dbReference>
<dbReference type="GO" id="GO:0003955">
    <property type="term" value="F:NAD(P)H dehydrogenase (quinone) activity"/>
    <property type="evidence" value="ECO:0007669"/>
    <property type="project" value="InterPro"/>
</dbReference>
<evidence type="ECO:0000256" key="1">
    <source>
        <dbReference type="ARBA" id="ARBA00006961"/>
    </source>
</evidence>
<dbReference type="Pfam" id="PF03358">
    <property type="entry name" value="FMN_red"/>
    <property type="match status" value="1"/>
</dbReference>
<dbReference type="InterPro" id="IPR029039">
    <property type="entry name" value="Flavoprotein-like_sf"/>
</dbReference>
<dbReference type="AlphaFoldDB" id="A0A0K6GDX6"/>
<dbReference type="GO" id="GO:0010181">
    <property type="term" value="F:FMN binding"/>
    <property type="evidence" value="ECO:0007669"/>
    <property type="project" value="InterPro"/>
</dbReference>
<dbReference type="GO" id="GO:0016020">
    <property type="term" value="C:membrane"/>
    <property type="evidence" value="ECO:0007669"/>
    <property type="project" value="TreeGrafter"/>
</dbReference>
<evidence type="ECO:0000313" key="3">
    <source>
        <dbReference type="EMBL" id="CUA76818.1"/>
    </source>
</evidence>
<dbReference type="InterPro" id="IPR010089">
    <property type="entry name" value="Flavoprotein_WrbA-like"/>
</dbReference>